<keyword evidence="2" id="KW-1185">Reference proteome</keyword>
<dbReference type="Proteomes" id="UP001164909">
    <property type="component" value="Chromosome"/>
</dbReference>
<dbReference type="InterPro" id="IPR010298">
    <property type="entry name" value="YacP-like"/>
</dbReference>
<dbReference type="PANTHER" id="PTHR34547:SF1">
    <property type="entry name" value="YACP-LIKE NYN DOMAIN PROTEIN"/>
    <property type="match status" value="1"/>
</dbReference>
<reference evidence="1" key="1">
    <citation type="submission" date="2022-12" db="EMBL/GenBank/DDBJ databases">
        <authorList>
            <person name="Bing R.G."/>
            <person name="Willard D.J."/>
            <person name="Manesh M.J.H."/>
            <person name="Laemthong T."/>
            <person name="Crosby J.R."/>
            <person name="Kelly R.M."/>
        </authorList>
    </citation>
    <scope>NUCLEOTIDE SEQUENCE</scope>
    <source>
        <strain evidence="1">DSM 8990</strain>
    </source>
</reference>
<dbReference type="Pfam" id="PF05991">
    <property type="entry name" value="NYN_YacP"/>
    <property type="match status" value="1"/>
</dbReference>
<proteinExistence type="predicted"/>
<evidence type="ECO:0000313" key="2">
    <source>
        <dbReference type="Proteomes" id="UP001164909"/>
    </source>
</evidence>
<gene>
    <name evidence="1" type="ORF">OTK00_000642</name>
</gene>
<accession>A0ABY7BPE8</accession>
<dbReference type="EMBL" id="CP113865">
    <property type="protein sequence ID" value="WAM34439.1"/>
    <property type="molecule type" value="Genomic_DNA"/>
</dbReference>
<dbReference type="PANTHER" id="PTHR34547">
    <property type="entry name" value="YACP-LIKE NYN DOMAIN PROTEIN"/>
    <property type="match status" value="1"/>
</dbReference>
<name>A0ABY7BPE8_9FIRM</name>
<dbReference type="CDD" id="cd10912">
    <property type="entry name" value="PIN_YacP-like"/>
    <property type="match status" value="1"/>
</dbReference>
<protein>
    <submittedName>
        <fullName evidence="1">NYN domain-containing protein</fullName>
    </submittedName>
</protein>
<evidence type="ECO:0000313" key="1">
    <source>
        <dbReference type="EMBL" id="WAM34439.1"/>
    </source>
</evidence>
<dbReference type="RefSeq" id="WP_045170251.1">
    <property type="nucleotide sequence ID" value="NZ_CP113865.1"/>
</dbReference>
<organism evidence="1 2">
    <name type="scientific">Caldicellulosiruptor morganii</name>
    <dbReference type="NCBI Taxonomy" id="1387555"/>
    <lineage>
        <taxon>Bacteria</taxon>
        <taxon>Bacillati</taxon>
        <taxon>Bacillota</taxon>
        <taxon>Bacillota incertae sedis</taxon>
        <taxon>Caldicellulosiruptorales</taxon>
        <taxon>Caldicellulosiruptoraceae</taxon>
        <taxon>Caldicellulosiruptor</taxon>
    </lineage>
</organism>
<sequence length="170" mass="19767">MHLIVDGYNFINAWSYLRMIAEDDLEAARKKLIDILADFSGYKGYRITVVFDSHLVKGARRKKEVINDIEVVFTKEGETADNYIEKYVYKNASIEKITVVTSDYLEQLMILGDGAIRMTPRELIYQLESYKKELERKAGEKTLKKERVEDALDCSVIKKLEKFKKKLDQA</sequence>